<dbReference type="SUPFAM" id="SSF52540">
    <property type="entry name" value="P-loop containing nucleoside triphosphate hydrolases"/>
    <property type="match status" value="1"/>
</dbReference>
<accession>X1JN74</accession>
<dbReference type="GO" id="GO:0005524">
    <property type="term" value="F:ATP binding"/>
    <property type="evidence" value="ECO:0007669"/>
    <property type="project" value="InterPro"/>
</dbReference>
<dbReference type="Gene3D" id="3.40.50.300">
    <property type="entry name" value="P-loop containing nucleotide triphosphate hydrolases"/>
    <property type="match status" value="1"/>
</dbReference>
<dbReference type="GO" id="GO:0016887">
    <property type="term" value="F:ATP hydrolysis activity"/>
    <property type="evidence" value="ECO:0007669"/>
    <property type="project" value="InterPro"/>
</dbReference>
<dbReference type="InterPro" id="IPR003439">
    <property type="entry name" value="ABC_transporter-like_ATP-bd"/>
</dbReference>
<sequence length="154" mass="17584">MSKQNLKVINLDKVEVRYRIPSERISSFKEYSIRWIQRKVSHRDFWALQDVNLSVNRGETLGLIGHNGAGKSTLLKLIARVFRPTAGRVVVSGKVAPLLEFGAGFHPELTGRENIYLNGALMGFSRQEMEEKFEGIVDFAELWDFIDVPLRTYS</sequence>
<gene>
    <name evidence="2" type="ORF">S03H2_62787</name>
</gene>
<dbReference type="InterPro" id="IPR050683">
    <property type="entry name" value="Bact_Polysacc_Export_ATP-bd"/>
</dbReference>
<dbReference type="AlphaFoldDB" id="X1JN74"/>
<dbReference type="PANTHER" id="PTHR46743">
    <property type="entry name" value="TEICHOIC ACIDS EXPORT ATP-BINDING PROTEIN TAGH"/>
    <property type="match status" value="1"/>
</dbReference>
<feature type="domain" description="ABC transporter" evidence="1">
    <location>
        <begin position="48"/>
        <end position="140"/>
    </location>
</feature>
<organism evidence="2">
    <name type="scientific">marine sediment metagenome</name>
    <dbReference type="NCBI Taxonomy" id="412755"/>
    <lineage>
        <taxon>unclassified sequences</taxon>
        <taxon>metagenomes</taxon>
        <taxon>ecological metagenomes</taxon>
    </lineage>
</organism>
<dbReference type="Pfam" id="PF00005">
    <property type="entry name" value="ABC_tran"/>
    <property type="match status" value="1"/>
</dbReference>
<evidence type="ECO:0000313" key="2">
    <source>
        <dbReference type="EMBL" id="GAH79719.1"/>
    </source>
</evidence>
<dbReference type="PANTHER" id="PTHR46743:SF2">
    <property type="entry name" value="TEICHOIC ACIDS EXPORT ATP-BINDING PROTEIN TAGH"/>
    <property type="match status" value="1"/>
</dbReference>
<feature type="non-terminal residue" evidence="2">
    <location>
        <position position="154"/>
    </location>
</feature>
<proteinExistence type="predicted"/>
<protein>
    <recommendedName>
        <fullName evidence="1">ABC transporter domain-containing protein</fullName>
    </recommendedName>
</protein>
<dbReference type="InterPro" id="IPR027417">
    <property type="entry name" value="P-loop_NTPase"/>
</dbReference>
<comment type="caution">
    <text evidence="2">The sequence shown here is derived from an EMBL/GenBank/DDBJ whole genome shotgun (WGS) entry which is preliminary data.</text>
</comment>
<dbReference type="EMBL" id="BARU01040632">
    <property type="protein sequence ID" value="GAH79719.1"/>
    <property type="molecule type" value="Genomic_DNA"/>
</dbReference>
<evidence type="ECO:0000259" key="1">
    <source>
        <dbReference type="Pfam" id="PF00005"/>
    </source>
</evidence>
<name>X1JN74_9ZZZZ</name>
<reference evidence="2" key="1">
    <citation type="journal article" date="2014" name="Front. Microbiol.">
        <title>High frequency of phylogenetically diverse reductive dehalogenase-homologous genes in deep subseafloor sedimentary metagenomes.</title>
        <authorList>
            <person name="Kawai M."/>
            <person name="Futagami T."/>
            <person name="Toyoda A."/>
            <person name="Takaki Y."/>
            <person name="Nishi S."/>
            <person name="Hori S."/>
            <person name="Arai W."/>
            <person name="Tsubouchi T."/>
            <person name="Morono Y."/>
            <person name="Uchiyama I."/>
            <person name="Ito T."/>
            <person name="Fujiyama A."/>
            <person name="Inagaki F."/>
            <person name="Takami H."/>
        </authorList>
    </citation>
    <scope>NUCLEOTIDE SEQUENCE</scope>
    <source>
        <strain evidence="2">Expedition CK06-06</strain>
    </source>
</reference>